<sequence length="255" mass="26632">MHSAVVTPEGDRIRWVELPGESPARVYVHGLGASSGPYFTGVAAHSLLAGRRAMLVDLLGHGISDRPDGFGYTLEAHADALAAALDAAGVTGAEVVAHSMGGSVAIVLAGRYPELVSRLVLVDANLDPLTPERGADGSRGIAAYSEGEFLRGGGWEETRKRAGGHWWATMRLAGRVALHRSAVHLAAGSEPTMREQLLKLELPRTFLLPADDAPLPGADELAASGVSVVAVPDCGHNIMLDNPEAFVRAVAEAAE</sequence>
<dbReference type="InterPro" id="IPR029058">
    <property type="entry name" value="AB_hydrolase_fold"/>
</dbReference>
<dbReference type="PANTHER" id="PTHR43798">
    <property type="entry name" value="MONOACYLGLYCEROL LIPASE"/>
    <property type="match status" value="1"/>
</dbReference>
<name>A0ABR5J1K7_9ACTN</name>
<dbReference type="SUPFAM" id="SSF53474">
    <property type="entry name" value="alpha/beta-Hydrolases"/>
    <property type="match status" value="1"/>
</dbReference>
<dbReference type="Proteomes" id="UP000037020">
    <property type="component" value="Unassembled WGS sequence"/>
</dbReference>
<evidence type="ECO:0000256" key="1">
    <source>
        <dbReference type="ARBA" id="ARBA00022801"/>
    </source>
</evidence>
<gene>
    <name evidence="3" type="ORF">ADK38_26195</name>
</gene>
<reference evidence="3 4" key="1">
    <citation type="submission" date="2015-07" db="EMBL/GenBank/DDBJ databases">
        <authorList>
            <person name="Ju K.-S."/>
            <person name="Doroghazi J.R."/>
            <person name="Metcalf W.W."/>
        </authorList>
    </citation>
    <scope>NUCLEOTIDE SEQUENCE [LARGE SCALE GENOMIC DNA]</scope>
    <source>
        <strain evidence="3 4">NRRL B-3589</strain>
    </source>
</reference>
<keyword evidence="1 3" id="KW-0378">Hydrolase</keyword>
<keyword evidence="4" id="KW-1185">Reference proteome</keyword>
<dbReference type="Pfam" id="PF00561">
    <property type="entry name" value="Abhydrolase_1"/>
    <property type="match status" value="1"/>
</dbReference>
<dbReference type="PRINTS" id="PR00111">
    <property type="entry name" value="ABHYDROLASE"/>
</dbReference>
<evidence type="ECO:0000313" key="4">
    <source>
        <dbReference type="Proteomes" id="UP000037020"/>
    </source>
</evidence>
<dbReference type="Gene3D" id="3.40.50.1820">
    <property type="entry name" value="alpha/beta hydrolase"/>
    <property type="match status" value="1"/>
</dbReference>
<dbReference type="RefSeq" id="WP_030884557.1">
    <property type="nucleotide sequence ID" value="NZ_JBIRHZ010000010.1"/>
</dbReference>
<evidence type="ECO:0000259" key="2">
    <source>
        <dbReference type="Pfam" id="PF00561"/>
    </source>
</evidence>
<evidence type="ECO:0000313" key="3">
    <source>
        <dbReference type="EMBL" id="KOG87303.1"/>
    </source>
</evidence>
<comment type="caution">
    <text evidence="3">The sequence shown here is derived from an EMBL/GenBank/DDBJ whole genome shotgun (WGS) entry which is preliminary data.</text>
</comment>
<proteinExistence type="predicted"/>
<accession>A0ABR5J1K7</accession>
<dbReference type="InterPro" id="IPR000073">
    <property type="entry name" value="AB_hydrolase_1"/>
</dbReference>
<dbReference type="EMBL" id="LGUT01002316">
    <property type="protein sequence ID" value="KOG87303.1"/>
    <property type="molecule type" value="Genomic_DNA"/>
</dbReference>
<protein>
    <submittedName>
        <fullName evidence="3">Alpha/beta hydrolase</fullName>
    </submittedName>
</protein>
<feature type="domain" description="AB hydrolase-1" evidence="2">
    <location>
        <begin position="26"/>
        <end position="128"/>
    </location>
</feature>
<dbReference type="InterPro" id="IPR050266">
    <property type="entry name" value="AB_hydrolase_sf"/>
</dbReference>
<organism evidence="3 4">
    <name type="scientific">Streptomyces varsoviensis</name>
    <dbReference type="NCBI Taxonomy" id="67373"/>
    <lineage>
        <taxon>Bacteria</taxon>
        <taxon>Bacillati</taxon>
        <taxon>Actinomycetota</taxon>
        <taxon>Actinomycetes</taxon>
        <taxon>Kitasatosporales</taxon>
        <taxon>Streptomycetaceae</taxon>
        <taxon>Streptomyces</taxon>
    </lineage>
</organism>
<dbReference type="PANTHER" id="PTHR43798:SF31">
    <property type="entry name" value="AB HYDROLASE SUPERFAMILY PROTEIN YCLE"/>
    <property type="match status" value="1"/>
</dbReference>
<dbReference type="GO" id="GO:0016787">
    <property type="term" value="F:hydrolase activity"/>
    <property type="evidence" value="ECO:0007669"/>
    <property type="project" value="UniProtKB-KW"/>
</dbReference>